<dbReference type="Proteomes" id="UP000515162">
    <property type="component" value="Chromosome 2L"/>
</dbReference>
<comment type="similarity">
    <text evidence="1">Belongs to the DNA/RNA non-specific endonuclease family.</text>
</comment>
<dbReference type="InterPro" id="IPR020821">
    <property type="entry name" value="ENPP1-3/EXOG-like_nuc-like"/>
</dbReference>
<dbReference type="AlphaFoldDB" id="A0A6P8KTF8"/>
<evidence type="ECO:0000259" key="5">
    <source>
        <dbReference type="SMART" id="SM00892"/>
    </source>
</evidence>
<dbReference type="FunFam" id="3.40.570.10:FF:000024">
    <property type="entry name" value="Testis EndoG-Like 3"/>
    <property type="match status" value="1"/>
</dbReference>
<dbReference type="InterPro" id="IPR040255">
    <property type="entry name" value="Non-specific_endonuclease"/>
</dbReference>
<evidence type="ECO:0000256" key="3">
    <source>
        <dbReference type="ARBA" id="ARBA00022759"/>
    </source>
</evidence>
<sequence>MSFHESSVHQWALCALAGVTGFVCGAFVQQEASIRQLLQQIRRDPYVYHHRHKLYPMLSTFGTDHEARLWNRPTSLADKIRELVLSPILDFVSAVVTRKTDSATTADLLDLVKYGLPSTENLYVHKDYVVSQDLHTNGARWICEHFRGDYERISSDEVGYSTMNLRYNDVYVLSSGSMSICKAFKRRIWNDLENYVSSMAKEFGSVYAYTGPIYTPTCYEIGKWTMKYEVFDWIPIPVPSHFFKVLIVESGVPGSEPFMEAFIIENSRRVGGKLNDHRVKVGEIERYTGLRFNKIMQPVVHFGKDSITVDTRAWAGRLEEISEPLVTFPPDQKLNLI</sequence>
<keyword evidence="3 7" id="KW-0255">Endonuclease</keyword>
<keyword evidence="3 7" id="KW-0378">Hydrolase</keyword>
<dbReference type="GO" id="GO:0005743">
    <property type="term" value="C:mitochondrial inner membrane"/>
    <property type="evidence" value="ECO:0007669"/>
    <property type="project" value="TreeGrafter"/>
</dbReference>
<dbReference type="GO" id="GO:0003676">
    <property type="term" value="F:nucleic acid binding"/>
    <property type="evidence" value="ECO:0007669"/>
    <property type="project" value="InterPro"/>
</dbReference>
<evidence type="ECO:0000313" key="7">
    <source>
        <dbReference type="RefSeq" id="XP_033173690.1"/>
    </source>
</evidence>
<dbReference type="PANTHER" id="PTHR13966:SF5">
    <property type="entry name" value="ENDONUCLEASE G, MITOCHONDRIAL"/>
    <property type="match status" value="1"/>
</dbReference>
<dbReference type="InterPro" id="IPR044929">
    <property type="entry name" value="DNA/RNA_non-sp_Endonuclease_sf"/>
</dbReference>
<dbReference type="Pfam" id="PF01223">
    <property type="entry name" value="Endonuclease_NS"/>
    <property type="match status" value="1"/>
</dbReference>
<evidence type="ECO:0000313" key="6">
    <source>
        <dbReference type="Proteomes" id="UP000515162"/>
    </source>
</evidence>
<gene>
    <name evidence="7" type="primary">LOC117150762</name>
</gene>
<evidence type="ECO:0000259" key="4">
    <source>
        <dbReference type="SMART" id="SM00477"/>
    </source>
</evidence>
<keyword evidence="6" id="KW-1185">Reference proteome</keyword>
<feature type="domain" description="DNA/RNA non-specific endonuclease/pyrophosphatase/phosphodiesterase" evidence="5">
    <location>
        <begin position="124"/>
        <end position="299"/>
    </location>
</feature>
<reference evidence="7" key="1">
    <citation type="submission" date="2025-08" db="UniProtKB">
        <authorList>
            <consortium name="RefSeq"/>
        </authorList>
    </citation>
    <scope>IDENTIFICATION</scope>
    <source>
        <strain evidence="7">Mau12</strain>
        <tissue evidence="7">Whole Body</tissue>
    </source>
</reference>
<dbReference type="Gene3D" id="3.40.570.10">
    <property type="entry name" value="Extracellular Endonuclease, subunit A"/>
    <property type="match status" value="1"/>
</dbReference>
<dbReference type="GO" id="GO:0000014">
    <property type="term" value="F:single-stranded DNA endodeoxyribonuclease activity"/>
    <property type="evidence" value="ECO:0007669"/>
    <property type="project" value="TreeGrafter"/>
</dbReference>
<dbReference type="InterPro" id="IPR001604">
    <property type="entry name" value="Endo_G_ENPP1-like_dom"/>
</dbReference>
<dbReference type="SMART" id="SM00892">
    <property type="entry name" value="Endonuclease_NS"/>
    <property type="match status" value="1"/>
</dbReference>
<dbReference type="RefSeq" id="XP_033173690.1">
    <property type="nucleotide sequence ID" value="XM_033317799.1"/>
</dbReference>
<dbReference type="GO" id="GO:0046872">
    <property type="term" value="F:metal ion binding"/>
    <property type="evidence" value="ECO:0007669"/>
    <property type="project" value="InterPro"/>
</dbReference>
<dbReference type="InterPro" id="IPR044925">
    <property type="entry name" value="His-Me_finger_sf"/>
</dbReference>
<evidence type="ECO:0000256" key="2">
    <source>
        <dbReference type="ARBA" id="ARBA00022722"/>
    </source>
</evidence>
<feature type="domain" description="ENPP1-3/EXOG-like endonuclease/phosphodiesterase" evidence="4">
    <location>
        <begin position="125"/>
        <end position="299"/>
    </location>
</feature>
<evidence type="ECO:0000256" key="1">
    <source>
        <dbReference type="ARBA" id="ARBA00010052"/>
    </source>
</evidence>
<dbReference type="GO" id="GO:0004521">
    <property type="term" value="F:RNA endonuclease activity"/>
    <property type="evidence" value="ECO:0007669"/>
    <property type="project" value="TreeGrafter"/>
</dbReference>
<accession>A0A6P8KTF8</accession>
<dbReference type="SMART" id="SM00477">
    <property type="entry name" value="NUC"/>
    <property type="match status" value="1"/>
</dbReference>
<proteinExistence type="inferred from homology"/>
<dbReference type="SUPFAM" id="SSF54060">
    <property type="entry name" value="His-Me finger endonucleases"/>
    <property type="match status" value="1"/>
</dbReference>
<dbReference type="GeneID" id="117150762"/>
<keyword evidence="2" id="KW-0540">Nuclease</keyword>
<dbReference type="GO" id="GO:0006309">
    <property type="term" value="P:apoptotic DNA fragmentation"/>
    <property type="evidence" value="ECO:0007669"/>
    <property type="project" value="TreeGrafter"/>
</dbReference>
<dbReference type="PANTHER" id="PTHR13966">
    <property type="entry name" value="ENDONUCLEASE RELATED"/>
    <property type="match status" value="1"/>
</dbReference>
<name>A0A6P8KTF8_DROMA</name>
<protein>
    <submittedName>
        <fullName evidence="7">Endonuclease G, mitochondrial</fullName>
    </submittedName>
</protein>
<dbReference type="CTD" id="33404"/>
<organism evidence="6 7">
    <name type="scientific">Drosophila mauritiana</name>
    <name type="common">Fruit fly</name>
    <dbReference type="NCBI Taxonomy" id="7226"/>
    <lineage>
        <taxon>Eukaryota</taxon>
        <taxon>Metazoa</taxon>
        <taxon>Ecdysozoa</taxon>
        <taxon>Arthropoda</taxon>
        <taxon>Hexapoda</taxon>
        <taxon>Insecta</taxon>
        <taxon>Pterygota</taxon>
        <taxon>Neoptera</taxon>
        <taxon>Endopterygota</taxon>
        <taxon>Diptera</taxon>
        <taxon>Brachycera</taxon>
        <taxon>Muscomorpha</taxon>
        <taxon>Ephydroidea</taxon>
        <taxon>Drosophilidae</taxon>
        <taxon>Drosophila</taxon>
        <taxon>Sophophora</taxon>
    </lineage>
</organism>
<dbReference type="GO" id="GO:0005634">
    <property type="term" value="C:nucleus"/>
    <property type="evidence" value="ECO:0007669"/>
    <property type="project" value="TreeGrafter"/>
</dbReference>